<evidence type="ECO:0000313" key="3">
    <source>
        <dbReference type="Proteomes" id="UP001299068"/>
    </source>
</evidence>
<feature type="transmembrane region" description="Helical" evidence="1">
    <location>
        <begin position="131"/>
        <end position="160"/>
    </location>
</feature>
<name>A0ABS7KUC6_CLOSR</name>
<dbReference type="EMBL" id="JAIKTU010000002">
    <property type="protein sequence ID" value="MBY0754425.1"/>
    <property type="molecule type" value="Genomic_DNA"/>
</dbReference>
<keyword evidence="1" id="KW-0472">Membrane</keyword>
<keyword evidence="1" id="KW-1133">Transmembrane helix</keyword>
<feature type="transmembrane region" description="Helical" evidence="1">
    <location>
        <begin position="21"/>
        <end position="38"/>
    </location>
</feature>
<dbReference type="PANTHER" id="PTHR40076:SF1">
    <property type="entry name" value="MEMBRANE PROTEIN"/>
    <property type="match status" value="1"/>
</dbReference>
<feature type="transmembrane region" description="Helical" evidence="1">
    <location>
        <begin position="44"/>
        <end position="64"/>
    </location>
</feature>
<feature type="transmembrane region" description="Helical" evidence="1">
    <location>
        <begin position="187"/>
        <end position="209"/>
    </location>
</feature>
<comment type="caution">
    <text evidence="2">The sequence shown here is derived from an EMBL/GenBank/DDBJ whole genome shotgun (WGS) entry which is preliminary data.</text>
</comment>
<gene>
    <name evidence="2" type="ORF">K5V21_03045</name>
</gene>
<keyword evidence="3" id="KW-1185">Reference proteome</keyword>
<accession>A0ABS7KUC6</accession>
<evidence type="ECO:0000256" key="1">
    <source>
        <dbReference type="SAM" id="Phobius"/>
    </source>
</evidence>
<dbReference type="Pfam" id="PF06161">
    <property type="entry name" value="DUF975"/>
    <property type="match status" value="1"/>
</dbReference>
<dbReference type="PANTHER" id="PTHR40076">
    <property type="entry name" value="MEMBRANE PROTEIN-RELATED"/>
    <property type="match status" value="1"/>
</dbReference>
<evidence type="ECO:0000313" key="2">
    <source>
        <dbReference type="EMBL" id="MBY0754425.1"/>
    </source>
</evidence>
<reference evidence="2 3" key="1">
    <citation type="journal article" date="2021" name="Cell Host Microbe">
        <title>in vivo commensal control of Clostridioides difficile virulence.</title>
        <authorList>
            <person name="Girinathan B.P."/>
            <person name="Dibenedetto N."/>
            <person name="Worley J.N."/>
            <person name="Peltier J."/>
            <person name="Arrieta-Ortiz M.L."/>
            <person name="Rupa Christinal Immanuel S."/>
            <person name="Lavin R."/>
            <person name="Delaney M.L."/>
            <person name="Cummins C."/>
            <person name="Hoffmann M."/>
            <person name="Luo Y."/>
            <person name="Gonzalez-Escalona N."/>
            <person name="Allard M."/>
            <person name="Onderdonk A.B."/>
            <person name="Gerber G.K."/>
            <person name="Sonenshein A.L."/>
            <person name="Baliga N."/>
            <person name="Dupuy B."/>
            <person name="Bry L."/>
        </authorList>
    </citation>
    <scope>NUCLEOTIDE SEQUENCE [LARGE SCALE GENOMIC DNA]</scope>
    <source>
        <strain evidence="2 3">DSM 599</strain>
    </source>
</reference>
<feature type="transmembrane region" description="Helical" evidence="1">
    <location>
        <begin position="93"/>
        <end position="119"/>
    </location>
</feature>
<sequence>MISKEIREQSRLDLRGKWLKLALITLVIFIIVFVVKHFTNEVYLGSLISLAISSILGTFSKAFYINFYKTKEINVEKGFPNIKVFLRYFGMEFMLFAIIFIIYLLMFCLLIIGTLGFIALDFNKLFSIQAIIPYLVIIFIVSMIVITIIVLFYFAVPFLIVEGNSIFKSLGDSIVLMRGKKWRLFKLQLSFIGWAILSILSFGIGFLWLTPYYCESITMFYFKVILEEE</sequence>
<keyword evidence="1" id="KW-0812">Transmembrane</keyword>
<organism evidence="2 3">
    <name type="scientific">Clostridium sardiniense</name>
    <name type="common">Clostridium absonum</name>
    <dbReference type="NCBI Taxonomy" id="29369"/>
    <lineage>
        <taxon>Bacteria</taxon>
        <taxon>Bacillati</taxon>
        <taxon>Bacillota</taxon>
        <taxon>Clostridia</taxon>
        <taxon>Eubacteriales</taxon>
        <taxon>Clostridiaceae</taxon>
        <taxon>Clostridium</taxon>
    </lineage>
</organism>
<dbReference type="Proteomes" id="UP001299068">
    <property type="component" value="Unassembled WGS sequence"/>
</dbReference>
<protein>
    <submittedName>
        <fullName evidence="2">DUF975 family protein</fullName>
    </submittedName>
</protein>
<dbReference type="InterPro" id="IPR010380">
    <property type="entry name" value="DUF975"/>
</dbReference>
<dbReference type="RefSeq" id="WP_221859024.1">
    <property type="nucleotide sequence ID" value="NZ_JAIKTU010000002.1"/>
</dbReference>
<proteinExistence type="predicted"/>